<gene>
    <name evidence="6" type="ORF">C3Y98_01870</name>
</gene>
<dbReference type="NCBIfam" id="TIGR00768">
    <property type="entry name" value="rimK_fam"/>
    <property type="match status" value="1"/>
</dbReference>
<dbReference type="AlphaFoldDB" id="A0A4Y9VU71"/>
<dbReference type="OrthoDB" id="9786585at2"/>
<name>A0A4Y9VU71_9PROT</name>
<dbReference type="EMBL" id="PQVH01000002">
    <property type="protein sequence ID" value="TFW73121.1"/>
    <property type="molecule type" value="Genomic_DNA"/>
</dbReference>
<evidence type="ECO:0000259" key="5">
    <source>
        <dbReference type="PROSITE" id="PS50975"/>
    </source>
</evidence>
<dbReference type="SUPFAM" id="SSF56059">
    <property type="entry name" value="Glutathione synthetase ATP-binding domain-like"/>
    <property type="match status" value="1"/>
</dbReference>
<dbReference type="Proteomes" id="UP000297706">
    <property type="component" value="Unassembled WGS sequence"/>
</dbReference>
<evidence type="ECO:0000313" key="7">
    <source>
        <dbReference type="Proteomes" id="UP000297706"/>
    </source>
</evidence>
<comment type="caution">
    <text evidence="6">The sequence shown here is derived from an EMBL/GenBank/DDBJ whole genome shotgun (WGS) entry which is preliminary data.</text>
</comment>
<dbReference type="Gene3D" id="3.40.50.20">
    <property type="match status" value="1"/>
</dbReference>
<dbReference type="Gene3D" id="3.30.470.20">
    <property type="entry name" value="ATP-grasp fold, B domain"/>
    <property type="match status" value="1"/>
</dbReference>
<dbReference type="GO" id="GO:0005524">
    <property type="term" value="F:ATP binding"/>
    <property type="evidence" value="ECO:0007669"/>
    <property type="project" value="UniProtKB-UniRule"/>
</dbReference>
<keyword evidence="6" id="KW-0436">Ligase</keyword>
<accession>A0A4Y9VU71</accession>
<organism evidence="6 7">
    <name type="scientific">Methylotenera oryzisoli</name>
    <dbReference type="NCBI Taxonomy" id="2080758"/>
    <lineage>
        <taxon>Bacteria</taxon>
        <taxon>Pseudomonadati</taxon>
        <taxon>Pseudomonadota</taxon>
        <taxon>Betaproteobacteria</taxon>
        <taxon>Nitrosomonadales</taxon>
        <taxon>Methylophilaceae</taxon>
        <taxon>Methylotenera</taxon>
    </lineage>
</organism>
<evidence type="ECO:0000256" key="4">
    <source>
        <dbReference type="PROSITE-ProRule" id="PRU00409"/>
    </source>
</evidence>
<sequence>MNIPIFTDDAGWQGNQLKLAFAERGIEASFVSLQDCVIDLSQPRSQIHIPGFDTNPRAAFVRGVAGGSLQQVITRLNVLHLLTMQGVRIYNQARAIERTVDKAMTSFLLRQHQVMTPATWACESRQQAETVRQQAARNNQQLVLKPLFGSQGQGVRKLEAEEALPVPMQQYVDGVYYFQEFIETADAPHDYRVFVVAGKVVSTMRRLGSGFVNNVAAGGRCEAVEADDAMAEIALKAAKAVDIDYCGVDVIQAATGEYYVLEVNSIPAWRGLQSVTNFNIAEVLVDDFLQKLSEGGE</sequence>
<dbReference type="PROSITE" id="PS50975">
    <property type="entry name" value="ATP_GRASP"/>
    <property type="match status" value="1"/>
</dbReference>
<feature type="domain" description="ATP-grasp" evidence="5">
    <location>
        <begin position="106"/>
        <end position="289"/>
    </location>
</feature>
<dbReference type="InterPro" id="IPR011761">
    <property type="entry name" value="ATP-grasp"/>
</dbReference>
<protein>
    <submittedName>
        <fullName evidence="6">Alpha-L-glutamate ligase</fullName>
    </submittedName>
</protein>
<evidence type="ECO:0000313" key="6">
    <source>
        <dbReference type="EMBL" id="TFW73121.1"/>
    </source>
</evidence>
<evidence type="ECO:0000256" key="1">
    <source>
        <dbReference type="ARBA" id="ARBA00022723"/>
    </source>
</evidence>
<dbReference type="GO" id="GO:0046872">
    <property type="term" value="F:metal ion binding"/>
    <property type="evidence" value="ECO:0007669"/>
    <property type="project" value="UniProtKB-KW"/>
</dbReference>
<proteinExistence type="predicted"/>
<dbReference type="RefSeq" id="WP_135276433.1">
    <property type="nucleotide sequence ID" value="NZ_PQVH01000002.1"/>
</dbReference>
<keyword evidence="1" id="KW-0479">Metal-binding</keyword>
<dbReference type="PANTHER" id="PTHR21621:SF0">
    <property type="entry name" value="BETA-CITRYLGLUTAMATE SYNTHASE B-RELATED"/>
    <property type="match status" value="1"/>
</dbReference>
<evidence type="ECO:0000256" key="2">
    <source>
        <dbReference type="ARBA" id="ARBA00022741"/>
    </source>
</evidence>
<keyword evidence="7" id="KW-1185">Reference proteome</keyword>
<dbReference type="Pfam" id="PF08443">
    <property type="entry name" value="RimK"/>
    <property type="match status" value="1"/>
</dbReference>
<dbReference type="GO" id="GO:0005737">
    <property type="term" value="C:cytoplasm"/>
    <property type="evidence" value="ECO:0007669"/>
    <property type="project" value="TreeGrafter"/>
</dbReference>
<dbReference type="GO" id="GO:0016879">
    <property type="term" value="F:ligase activity, forming carbon-nitrogen bonds"/>
    <property type="evidence" value="ECO:0007669"/>
    <property type="project" value="TreeGrafter"/>
</dbReference>
<keyword evidence="2 4" id="KW-0547">Nucleotide-binding</keyword>
<reference evidence="6 7" key="1">
    <citation type="submission" date="2018-02" db="EMBL/GenBank/DDBJ databases">
        <title>A novel lanthanide dependent methylotroph, Methylotenera sp. La3113.</title>
        <authorList>
            <person name="Lv H."/>
            <person name="Tani A."/>
        </authorList>
    </citation>
    <scope>NUCLEOTIDE SEQUENCE [LARGE SCALE GENOMIC DNA]</scope>
    <source>
        <strain evidence="6 7">La3113</strain>
    </source>
</reference>
<evidence type="ECO:0000256" key="3">
    <source>
        <dbReference type="ARBA" id="ARBA00022840"/>
    </source>
</evidence>
<dbReference type="InterPro" id="IPR013651">
    <property type="entry name" value="ATP-grasp_RimK-type"/>
</dbReference>
<dbReference type="InterPro" id="IPR004666">
    <property type="entry name" value="Rp_bS6_RimK/Lys_biosynth_LsyX"/>
</dbReference>
<dbReference type="PANTHER" id="PTHR21621">
    <property type="entry name" value="RIBOSOMAL PROTEIN S6 MODIFICATION PROTEIN"/>
    <property type="match status" value="1"/>
</dbReference>
<keyword evidence="3 4" id="KW-0067">ATP-binding</keyword>